<gene>
    <name evidence="1" type="ORF">PVK06_034519</name>
</gene>
<sequence length="217" mass="24909">MRMKFHIRFGREFGNKKCFVVAVGFSEGILTGWKDSISVDIFSNHSQFILLRISGKFFRQPVLVTFVYGSPNGQKRKQLWEALKYTVLGDGSSWLAIGDFNAILASCEKRGGRAIRKRCVLFNEFMDSMGCMIWGLVGLISLRIEREVCERLDKAICNDAWSLSLLSKVLHLPKLKSDHRPLLLSLMPNVQSSSKRLFRFLAGWIEHLRFSKFVKEN</sequence>
<protein>
    <recommendedName>
        <fullName evidence="3">Reverse transcriptase</fullName>
    </recommendedName>
</protein>
<keyword evidence="2" id="KW-1185">Reference proteome</keyword>
<dbReference type="PANTHER" id="PTHR33710">
    <property type="entry name" value="BNAC02G09200D PROTEIN"/>
    <property type="match status" value="1"/>
</dbReference>
<evidence type="ECO:0008006" key="3">
    <source>
        <dbReference type="Google" id="ProtNLM"/>
    </source>
</evidence>
<dbReference type="InterPro" id="IPR036691">
    <property type="entry name" value="Endo/exonu/phosph_ase_sf"/>
</dbReference>
<accession>A0ABR0NED6</accession>
<dbReference type="EMBL" id="JARKNE010000010">
    <property type="protein sequence ID" value="KAK5793376.1"/>
    <property type="molecule type" value="Genomic_DNA"/>
</dbReference>
<organism evidence="1 2">
    <name type="scientific">Gossypium arboreum</name>
    <name type="common">Tree cotton</name>
    <name type="synonym">Gossypium nanking</name>
    <dbReference type="NCBI Taxonomy" id="29729"/>
    <lineage>
        <taxon>Eukaryota</taxon>
        <taxon>Viridiplantae</taxon>
        <taxon>Streptophyta</taxon>
        <taxon>Embryophyta</taxon>
        <taxon>Tracheophyta</taxon>
        <taxon>Spermatophyta</taxon>
        <taxon>Magnoliopsida</taxon>
        <taxon>eudicotyledons</taxon>
        <taxon>Gunneridae</taxon>
        <taxon>Pentapetalae</taxon>
        <taxon>rosids</taxon>
        <taxon>malvids</taxon>
        <taxon>Malvales</taxon>
        <taxon>Malvaceae</taxon>
        <taxon>Malvoideae</taxon>
        <taxon>Gossypium</taxon>
    </lineage>
</organism>
<dbReference type="PANTHER" id="PTHR33710:SF77">
    <property type="entry name" value="DNASE I-LIKE SUPERFAMILY PROTEIN"/>
    <property type="match status" value="1"/>
</dbReference>
<evidence type="ECO:0000313" key="1">
    <source>
        <dbReference type="EMBL" id="KAK5793376.1"/>
    </source>
</evidence>
<dbReference type="Gene3D" id="3.60.10.10">
    <property type="entry name" value="Endonuclease/exonuclease/phosphatase"/>
    <property type="match status" value="1"/>
</dbReference>
<dbReference type="SUPFAM" id="SSF56219">
    <property type="entry name" value="DNase I-like"/>
    <property type="match status" value="1"/>
</dbReference>
<dbReference type="Proteomes" id="UP001358586">
    <property type="component" value="Chromosome 10"/>
</dbReference>
<proteinExistence type="predicted"/>
<evidence type="ECO:0000313" key="2">
    <source>
        <dbReference type="Proteomes" id="UP001358586"/>
    </source>
</evidence>
<comment type="caution">
    <text evidence="1">The sequence shown here is derived from an EMBL/GenBank/DDBJ whole genome shotgun (WGS) entry which is preliminary data.</text>
</comment>
<name>A0ABR0NED6_GOSAR</name>
<reference evidence="1 2" key="1">
    <citation type="submission" date="2023-03" db="EMBL/GenBank/DDBJ databases">
        <title>WGS of Gossypium arboreum.</title>
        <authorList>
            <person name="Yu D."/>
        </authorList>
    </citation>
    <scope>NUCLEOTIDE SEQUENCE [LARGE SCALE GENOMIC DNA]</scope>
    <source>
        <tissue evidence="1">Leaf</tissue>
    </source>
</reference>